<organism evidence="8 9">
    <name type="scientific">Arachis hypogaea</name>
    <name type="common">Peanut</name>
    <dbReference type="NCBI Taxonomy" id="3818"/>
    <lineage>
        <taxon>Eukaryota</taxon>
        <taxon>Viridiplantae</taxon>
        <taxon>Streptophyta</taxon>
        <taxon>Embryophyta</taxon>
        <taxon>Tracheophyta</taxon>
        <taxon>Spermatophyta</taxon>
        <taxon>Magnoliopsida</taxon>
        <taxon>eudicotyledons</taxon>
        <taxon>Gunneridae</taxon>
        <taxon>Pentapetalae</taxon>
        <taxon>rosids</taxon>
        <taxon>fabids</taxon>
        <taxon>Fabales</taxon>
        <taxon>Fabaceae</taxon>
        <taxon>Papilionoideae</taxon>
        <taxon>50 kb inversion clade</taxon>
        <taxon>dalbergioids sensu lato</taxon>
        <taxon>Dalbergieae</taxon>
        <taxon>Pterocarpus clade</taxon>
        <taxon>Arachis</taxon>
    </lineage>
</organism>
<dbReference type="PANTHER" id="PTHR46684:SF16">
    <property type="entry name" value="TRANSCRIPTION FACTOR BHLH67-LIKE ISOFORM X2"/>
    <property type="match status" value="1"/>
</dbReference>
<dbReference type="GO" id="GO:0003700">
    <property type="term" value="F:DNA-binding transcription factor activity"/>
    <property type="evidence" value="ECO:0007669"/>
    <property type="project" value="InterPro"/>
</dbReference>
<evidence type="ECO:0000259" key="7">
    <source>
        <dbReference type="PROSITE" id="PS50888"/>
    </source>
</evidence>
<sequence>MERLQLQGPLDSSLFGEHLEVSCLEQGFVHRESNFKVKEDEHEEQTLISSLEGNMPFLQMLQSVESPQHLKKPWEGTPYIPTLESEINEFEQYTRSGSDAATRLSKHHHQERVRKRKRGRESKDKDKEEVENQRMTHIAVERNRRRQMNEHLSVLKSLMHPSYIQRGDHASIIGGAIDFVKELEQLVESLEAQRRMRNKEEEDGGKEEASGGNEAKAERRSKVGGIEVSVIQSHVNLRIQCEKRAGLLINAIVALENLRLPILHLNITSSDSSVLYSFSLKIEEDSKLGSANEIAEAVDKILTSLRH</sequence>
<evidence type="ECO:0000256" key="1">
    <source>
        <dbReference type="ARBA" id="ARBA00004123"/>
    </source>
</evidence>
<dbReference type="GO" id="GO:0010052">
    <property type="term" value="P:guard cell differentiation"/>
    <property type="evidence" value="ECO:0007669"/>
    <property type="project" value="InterPro"/>
</dbReference>
<protein>
    <recommendedName>
        <fullName evidence="7">BHLH domain-containing protein</fullName>
    </recommendedName>
</protein>
<dbReference type="PANTHER" id="PTHR46684">
    <property type="entry name" value="TRANSCRIPTION FACTOR FAMA"/>
    <property type="match status" value="1"/>
</dbReference>
<evidence type="ECO:0000256" key="6">
    <source>
        <dbReference type="SAM" id="MobiDB-lite"/>
    </source>
</evidence>
<dbReference type="GO" id="GO:0045893">
    <property type="term" value="P:positive regulation of DNA-templated transcription"/>
    <property type="evidence" value="ECO:0007669"/>
    <property type="project" value="TreeGrafter"/>
</dbReference>
<dbReference type="SMART" id="SM00353">
    <property type="entry name" value="HLH"/>
    <property type="match status" value="1"/>
</dbReference>
<dbReference type="AlphaFoldDB" id="A0A445CPN2"/>
<dbReference type="Gramene" id="arahy.Tifrunner.gnm2.ann2.Ah06g016300.1">
    <property type="protein sequence ID" value="arahy.Tifrunner.gnm2.ann2.Ah06g016300.1-CDS"/>
    <property type="gene ID" value="arahy.Tifrunner.gnm2.ann2.Ah06g016300"/>
</dbReference>
<dbReference type="InterPro" id="IPR011598">
    <property type="entry name" value="bHLH_dom"/>
</dbReference>
<dbReference type="SUPFAM" id="SSF47459">
    <property type="entry name" value="HLH, helix-loop-helix DNA-binding domain"/>
    <property type="match status" value="1"/>
</dbReference>
<keyword evidence="9" id="KW-1185">Reference proteome</keyword>
<keyword evidence="5" id="KW-0539">Nucleus</keyword>
<proteinExistence type="predicted"/>
<dbReference type="InterPro" id="IPR044283">
    <property type="entry name" value="FAMA/SPEECHLESS/MUTE-like"/>
</dbReference>
<gene>
    <name evidence="8" type="ORF">Ahy_A06g027736</name>
</gene>
<dbReference type="GO" id="GO:0003677">
    <property type="term" value="F:DNA binding"/>
    <property type="evidence" value="ECO:0007669"/>
    <property type="project" value="UniProtKB-KW"/>
</dbReference>
<keyword evidence="4" id="KW-0804">Transcription</keyword>
<keyword evidence="2" id="KW-0805">Transcription regulation</keyword>
<dbReference type="Gene3D" id="4.10.280.10">
    <property type="entry name" value="Helix-loop-helix DNA-binding domain"/>
    <property type="match status" value="1"/>
</dbReference>
<feature type="region of interest" description="Disordered" evidence="6">
    <location>
        <begin position="94"/>
        <end position="133"/>
    </location>
</feature>
<accession>A0A445CPN2</accession>
<dbReference type="Proteomes" id="UP000289738">
    <property type="component" value="Chromosome A06"/>
</dbReference>
<dbReference type="STRING" id="3818.A0A445CPN2"/>
<dbReference type="PROSITE" id="PS50888">
    <property type="entry name" value="BHLH"/>
    <property type="match status" value="1"/>
</dbReference>
<evidence type="ECO:0000313" key="8">
    <source>
        <dbReference type="EMBL" id="RYR52868.1"/>
    </source>
</evidence>
<evidence type="ECO:0000313" key="9">
    <source>
        <dbReference type="Proteomes" id="UP000289738"/>
    </source>
</evidence>
<dbReference type="EMBL" id="SDMP01000006">
    <property type="protein sequence ID" value="RYR52868.1"/>
    <property type="molecule type" value="Genomic_DNA"/>
</dbReference>
<evidence type="ECO:0000256" key="3">
    <source>
        <dbReference type="ARBA" id="ARBA00023125"/>
    </source>
</evidence>
<evidence type="ECO:0000256" key="4">
    <source>
        <dbReference type="ARBA" id="ARBA00023163"/>
    </source>
</evidence>
<comment type="caution">
    <text evidence="8">The sequence shown here is derived from an EMBL/GenBank/DDBJ whole genome shotgun (WGS) entry which is preliminary data.</text>
</comment>
<dbReference type="GO" id="GO:0046983">
    <property type="term" value="F:protein dimerization activity"/>
    <property type="evidence" value="ECO:0007669"/>
    <property type="project" value="InterPro"/>
</dbReference>
<dbReference type="Pfam" id="PF22754">
    <property type="entry name" value="bHLH-TF_ACT-like_plant"/>
    <property type="match status" value="1"/>
</dbReference>
<feature type="compositionally biased region" description="Basic and acidic residues" evidence="6">
    <location>
        <begin position="121"/>
        <end position="133"/>
    </location>
</feature>
<feature type="region of interest" description="Disordered" evidence="6">
    <location>
        <begin position="194"/>
        <end position="220"/>
    </location>
</feature>
<dbReference type="OrthoDB" id="1918339at2759"/>
<dbReference type="InterPro" id="IPR054502">
    <property type="entry name" value="bHLH-TF_ACT-like_plant"/>
</dbReference>
<dbReference type="InterPro" id="IPR036638">
    <property type="entry name" value="HLH_DNA-bd_sf"/>
</dbReference>
<dbReference type="SMR" id="A0A445CPN2"/>
<feature type="domain" description="BHLH" evidence="7">
    <location>
        <begin position="132"/>
        <end position="183"/>
    </location>
</feature>
<evidence type="ECO:0000256" key="5">
    <source>
        <dbReference type="ARBA" id="ARBA00023242"/>
    </source>
</evidence>
<dbReference type="GO" id="GO:0005634">
    <property type="term" value="C:nucleus"/>
    <property type="evidence" value="ECO:0007669"/>
    <property type="project" value="UniProtKB-SubCell"/>
</dbReference>
<keyword evidence="3" id="KW-0238">DNA-binding</keyword>
<name>A0A445CPN2_ARAHY</name>
<dbReference type="Pfam" id="PF00010">
    <property type="entry name" value="HLH"/>
    <property type="match status" value="1"/>
</dbReference>
<evidence type="ECO:0000256" key="2">
    <source>
        <dbReference type="ARBA" id="ARBA00023015"/>
    </source>
</evidence>
<feature type="compositionally biased region" description="Basic residues" evidence="6">
    <location>
        <begin position="104"/>
        <end position="120"/>
    </location>
</feature>
<reference evidence="8 9" key="1">
    <citation type="submission" date="2019-01" db="EMBL/GenBank/DDBJ databases">
        <title>Sequencing of cultivated peanut Arachis hypogaea provides insights into genome evolution and oil improvement.</title>
        <authorList>
            <person name="Chen X."/>
        </authorList>
    </citation>
    <scope>NUCLEOTIDE SEQUENCE [LARGE SCALE GENOMIC DNA]</scope>
    <source>
        <strain evidence="9">cv. Fuhuasheng</strain>
        <tissue evidence="8">Leaves</tissue>
    </source>
</reference>
<comment type="subcellular location">
    <subcellularLocation>
        <location evidence="1">Nucleus</location>
    </subcellularLocation>
</comment>